<evidence type="ECO:0000256" key="8">
    <source>
        <dbReference type="ARBA" id="ARBA00022989"/>
    </source>
</evidence>
<keyword evidence="7 14" id="KW-0418">Kinase</keyword>
<dbReference type="Proteomes" id="UP001499979">
    <property type="component" value="Unassembled WGS sequence"/>
</dbReference>
<gene>
    <name evidence="14" type="ORF">GCM10009606_41200</name>
</gene>
<dbReference type="PANTHER" id="PTHR45436">
    <property type="entry name" value="SENSOR HISTIDINE KINASE YKOH"/>
    <property type="match status" value="1"/>
</dbReference>
<dbReference type="SMART" id="SM00388">
    <property type="entry name" value="HisKA"/>
    <property type="match status" value="1"/>
</dbReference>
<dbReference type="GO" id="GO:0016301">
    <property type="term" value="F:kinase activity"/>
    <property type="evidence" value="ECO:0007669"/>
    <property type="project" value="UniProtKB-KW"/>
</dbReference>
<evidence type="ECO:0000256" key="5">
    <source>
        <dbReference type="ARBA" id="ARBA00022679"/>
    </source>
</evidence>
<evidence type="ECO:0000256" key="11">
    <source>
        <dbReference type="SAM" id="Phobius"/>
    </source>
</evidence>
<dbReference type="Gene3D" id="3.30.565.10">
    <property type="entry name" value="Histidine kinase-like ATPase, C-terminal domain"/>
    <property type="match status" value="1"/>
</dbReference>
<evidence type="ECO:0000256" key="10">
    <source>
        <dbReference type="ARBA" id="ARBA00023136"/>
    </source>
</evidence>
<evidence type="ECO:0000313" key="15">
    <source>
        <dbReference type="Proteomes" id="UP001499979"/>
    </source>
</evidence>
<evidence type="ECO:0000256" key="9">
    <source>
        <dbReference type="ARBA" id="ARBA00023012"/>
    </source>
</evidence>
<dbReference type="EMBL" id="BAAAJE010000026">
    <property type="protein sequence ID" value="GAA1159063.1"/>
    <property type="molecule type" value="Genomic_DNA"/>
</dbReference>
<dbReference type="InterPro" id="IPR005467">
    <property type="entry name" value="His_kinase_dom"/>
</dbReference>
<evidence type="ECO:0000256" key="7">
    <source>
        <dbReference type="ARBA" id="ARBA00022777"/>
    </source>
</evidence>
<dbReference type="InterPro" id="IPR050428">
    <property type="entry name" value="TCS_sensor_his_kinase"/>
</dbReference>
<dbReference type="CDD" id="cd00075">
    <property type="entry name" value="HATPase"/>
    <property type="match status" value="1"/>
</dbReference>
<comment type="catalytic activity">
    <reaction evidence="1">
        <text>ATP + protein L-histidine = ADP + protein N-phospho-L-histidine.</text>
        <dbReference type="EC" id="2.7.13.3"/>
    </reaction>
</comment>
<dbReference type="SUPFAM" id="SSF55874">
    <property type="entry name" value="ATPase domain of HSP90 chaperone/DNA topoisomerase II/histidine kinase"/>
    <property type="match status" value="1"/>
</dbReference>
<organism evidence="14 15">
    <name type="scientific">Nocardioides aquiterrae</name>
    <dbReference type="NCBI Taxonomy" id="203799"/>
    <lineage>
        <taxon>Bacteria</taxon>
        <taxon>Bacillati</taxon>
        <taxon>Actinomycetota</taxon>
        <taxon>Actinomycetes</taxon>
        <taxon>Propionibacteriales</taxon>
        <taxon>Nocardioidaceae</taxon>
        <taxon>Nocardioides</taxon>
    </lineage>
</organism>
<dbReference type="InterPro" id="IPR036890">
    <property type="entry name" value="HATPase_C_sf"/>
</dbReference>
<dbReference type="Gene3D" id="6.10.340.10">
    <property type="match status" value="1"/>
</dbReference>
<dbReference type="EC" id="2.7.13.3" evidence="3"/>
<dbReference type="CDD" id="cd06225">
    <property type="entry name" value="HAMP"/>
    <property type="match status" value="1"/>
</dbReference>
<dbReference type="InterPro" id="IPR003660">
    <property type="entry name" value="HAMP_dom"/>
</dbReference>
<keyword evidence="6 11" id="KW-0812">Transmembrane</keyword>
<protein>
    <recommendedName>
        <fullName evidence="3">histidine kinase</fullName>
        <ecNumber evidence="3">2.7.13.3</ecNumber>
    </recommendedName>
</protein>
<feature type="transmembrane region" description="Helical" evidence="11">
    <location>
        <begin position="167"/>
        <end position="190"/>
    </location>
</feature>
<feature type="domain" description="HAMP" evidence="13">
    <location>
        <begin position="191"/>
        <end position="243"/>
    </location>
</feature>
<keyword evidence="10 11" id="KW-0472">Membrane</keyword>
<dbReference type="InterPro" id="IPR036097">
    <property type="entry name" value="HisK_dim/P_sf"/>
</dbReference>
<keyword evidence="8 11" id="KW-1133">Transmembrane helix</keyword>
<dbReference type="SUPFAM" id="SSF47384">
    <property type="entry name" value="Homodimeric domain of signal transducing histidine kinase"/>
    <property type="match status" value="1"/>
</dbReference>
<dbReference type="InterPro" id="IPR003661">
    <property type="entry name" value="HisK_dim/P_dom"/>
</dbReference>
<evidence type="ECO:0000256" key="1">
    <source>
        <dbReference type="ARBA" id="ARBA00000085"/>
    </source>
</evidence>
<dbReference type="RefSeq" id="WP_343909743.1">
    <property type="nucleotide sequence ID" value="NZ_BAAAJE010000026.1"/>
</dbReference>
<keyword evidence="15" id="KW-1185">Reference proteome</keyword>
<dbReference type="SMART" id="SM00304">
    <property type="entry name" value="HAMP"/>
    <property type="match status" value="1"/>
</dbReference>
<comment type="caution">
    <text evidence="14">The sequence shown here is derived from an EMBL/GenBank/DDBJ whole genome shotgun (WGS) entry which is preliminary data.</text>
</comment>
<evidence type="ECO:0000313" key="14">
    <source>
        <dbReference type="EMBL" id="GAA1159063.1"/>
    </source>
</evidence>
<evidence type="ECO:0000256" key="2">
    <source>
        <dbReference type="ARBA" id="ARBA00004236"/>
    </source>
</evidence>
<keyword evidence="5" id="KW-0808">Transferase</keyword>
<sequence>MTVFPPAGPDGRWHYRRSLASRVTVLTTIAAGATVLLVAFGAYLTVRMQLQATLDDSLLHRAETTPTSALCDRNFTFPADYFGATNVWVACLDASGSGLIRGKKADQPQRLIGEPEVAVSKGDEATSIRTVSSDGTRWRIAAVHRSDGSTMVIGQSLDSQEAVLRKLGIVMFLFGLAGVIASGMAGWAVARNGLRPVRRLTASVEEIARTEDLRPLPVEGDDEIARLATAFNQMLAALAASRDRQRQLVADAGHELRTPLTSLRTNLDLLSQADSAGGLPPEAQQELLRDVRAQIEEMTTLIGDLVELSRDEPLTHVVEEVDVADLVHRTIERVRRRAPGVTFDVDLQPWYVVGEHSGVERAVTNLLDNAAKWSPPDGTITVRLADGVLVVDDDGPGITPEDLPHVFDRFYRSRESRAMPGSGLGLSIVRQVAERHSGSVEASAAPGGGARLTLWLPGSTAPVPDWTPAP</sequence>
<dbReference type="SMART" id="SM00387">
    <property type="entry name" value="HATPase_c"/>
    <property type="match status" value="1"/>
</dbReference>
<name>A0ABN1UMP7_9ACTN</name>
<dbReference type="PROSITE" id="PS50885">
    <property type="entry name" value="HAMP"/>
    <property type="match status" value="1"/>
</dbReference>
<keyword evidence="4" id="KW-0597">Phosphoprotein</keyword>
<evidence type="ECO:0000259" key="12">
    <source>
        <dbReference type="PROSITE" id="PS50109"/>
    </source>
</evidence>
<dbReference type="PANTHER" id="PTHR45436:SF5">
    <property type="entry name" value="SENSOR HISTIDINE KINASE TRCS"/>
    <property type="match status" value="1"/>
</dbReference>
<dbReference type="InterPro" id="IPR003594">
    <property type="entry name" value="HATPase_dom"/>
</dbReference>
<feature type="transmembrane region" description="Helical" evidence="11">
    <location>
        <begin position="20"/>
        <end position="44"/>
    </location>
</feature>
<dbReference type="Pfam" id="PF00672">
    <property type="entry name" value="HAMP"/>
    <property type="match status" value="1"/>
</dbReference>
<evidence type="ECO:0000256" key="4">
    <source>
        <dbReference type="ARBA" id="ARBA00022553"/>
    </source>
</evidence>
<dbReference type="SUPFAM" id="SSF158472">
    <property type="entry name" value="HAMP domain-like"/>
    <property type="match status" value="1"/>
</dbReference>
<evidence type="ECO:0000256" key="6">
    <source>
        <dbReference type="ARBA" id="ARBA00022692"/>
    </source>
</evidence>
<comment type="subcellular location">
    <subcellularLocation>
        <location evidence="2">Cell membrane</location>
    </subcellularLocation>
</comment>
<accession>A0ABN1UMP7</accession>
<dbReference type="InterPro" id="IPR004358">
    <property type="entry name" value="Sig_transdc_His_kin-like_C"/>
</dbReference>
<reference evidence="14 15" key="1">
    <citation type="journal article" date="2019" name="Int. J. Syst. Evol. Microbiol.">
        <title>The Global Catalogue of Microorganisms (GCM) 10K type strain sequencing project: providing services to taxonomists for standard genome sequencing and annotation.</title>
        <authorList>
            <consortium name="The Broad Institute Genomics Platform"/>
            <consortium name="The Broad Institute Genome Sequencing Center for Infectious Disease"/>
            <person name="Wu L."/>
            <person name="Ma J."/>
        </authorList>
    </citation>
    <scope>NUCLEOTIDE SEQUENCE [LARGE SCALE GENOMIC DNA]</scope>
    <source>
        <strain evidence="14 15">JCM 11813</strain>
    </source>
</reference>
<keyword evidence="9" id="KW-0902">Two-component regulatory system</keyword>
<evidence type="ECO:0000256" key="3">
    <source>
        <dbReference type="ARBA" id="ARBA00012438"/>
    </source>
</evidence>
<dbReference type="Gene3D" id="1.10.287.130">
    <property type="match status" value="1"/>
</dbReference>
<dbReference type="PRINTS" id="PR00344">
    <property type="entry name" value="BCTRLSENSOR"/>
</dbReference>
<feature type="domain" description="Histidine kinase" evidence="12">
    <location>
        <begin position="251"/>
        <end position="460"/>
    </location>
</feature>
<dbReference type="Pfam" id="PF02518">
    <property type="entry name" value="HATPase_c"/>
    <property type="match status" value="1"/>
</dbReference>
<dbReference type="CDD" id="cd00082">
    <property type="entry name" value="HisKA"/>
    <property type="match status" value="1"/>
</dbReference>
<evidence type="ECO:0000259" key="13">
    <source>
        <dbReference type="PROSITE" id="PS50885"/>
    </source>
</evidence>
<proteinExistence type="predicted"/>
<dbReference type="PROSITE" id="PS50109">
    <property type="entry name" value="HIS_KIN"/>
    <property type="match status" value="1"/>
</dbReference>
<dbReference type="Pfam" id="PF00512">
    <property type="entry name" value="HisKA"/>
    <property type="match status" value="1"/>
</dbReference>